<organism evidence="8 9">
    <name type="scientific">Prymnesium parvum</name>
    <name type="common">Toxic golden alga</name>
    <dbReference type="NCBI Taxonomy" id="97485"/>
    <lineage>
        <taxon>Eukaryota</taxon>
        <taxon>Haptista</taxon>
        <taxon>Haptophyta</taxon>
        <taxon>Prymnesiophyceae</taxon>
        <taxon>Prymnesiales</taxon>
        <taxon>Prymnesiaceae</taxon>
        <taxon>Prymnesium</taxon>
    </lineage>
</organism>
<evidence type="ECO:0000256" key="1">
    <source>
        <dbReference type="ARBA" id="ARBA00000707"/>
    </source>
</evidence>
<name>A0AB34JNN6_PRYPA</name>
<accession>A0AB34JNN6</accession>
<evidence type="ECO:0000256" key="4">
    <source>
        <dbReference type="ARBA" id="ARBA00022786"/>
    </source>
</evidence>
<comment type="catalytic activity">
    <reaction evidence="1">
        <text>Thiol-dependent hydrolysis of ester, thioester, amide, peptide and isopeptide bonds formed by the C-terminal Gly of ubiquitin (a 76-residue protein attached to proteins as an intracellular targeting signal).</text>
        <dbReference type="EC" id="3.4.19.12"/>
    </reaction>
</comment>
<dbReference type="GO" id="GO:0005737">
    <property type="term" value="C:cytoplasm"/>
    <property type="evidence" value="ECO:0007669"/>
    <property type="project" value="TreeGrafter"/>
</dbReference>
<dbReference type="GO" id="GO:0070530">
    <property type="term" value="F:K63-linked polyubiquitin modification-dependent protein binding"/>
    <property type="evidence" value="ECO:0007669"/>
    <property type="project" value="TreeGrafter"/>
</dbReference>
<evidence type="ECO:0000256" key="5">
    <source>
        <dbReference type="ARBA" id="ARBA00022801"/>
    </source>
</evidence>
<evidence type="ECO:0000256" key="7">
    <source>
        <dbReference type="SAM" id="MobiDB-lite"/>
    </source>
</evidence>
<feature type="compositionally biased region" description="Basic and acidic residues" evidence="7">
    <location>
        <begin position="1076"/>
        <end position="1085"/>
    </location>
</feature>
<evidence type="ECO:0000256" key="6">
    <source>
        <dbReference type="ARBA" id="ARBA00022807"/>
    </source>
</evidence>
<protein>
    <recommendedName>
        <fullName evidence="2">ubiquitinyl hydrolase 1</fullName>
        <ecNumber evidence="2">3.4.19.12</ecNumber>
    </recommendedName>
</protein>
<evidence type="ECO:0000256" key="2">
    <source>
        <dbReference type="ARBA" id="ARBA00012759"/>
    </source>
</evidence>
<dbReference type="PANTHER" id="PTHR13367">
    <property type="entry name" value="UBIQUITIN THIOESTERASE"/>
    <property type="match status" value="1"/>
</dbReference>
<reference evidence="8 9" key="1">
    <citation type="journal article" date="2024" name="Science">
        <title>Giant polyketide synthase enzymes in the biosynthesis of giant marine polyether toxins.</title>
        <authorList>
            <person name="Fallon T.R."/>
            <person name="Shende V.V."/>
            <person name="Wierzbicki I.H."/>
            <person name="Pendleton A.L."/>
            <person name="Watervoot N.F."/>
            <person name="Auber R.P."/>
            <person name="Gonzalez D.J."/>
            <person name="Wisecaver J.H."/>
            <person name="Moore B.S."/>
        </authorList>
    </citation>
    <scope>NUCLEOTIDE SEQUENCE [LARGE SCALE GENOMIC DNA]</scope>
    <source>
        <strain evidence="8 9">12B1</strain>
    </source>
</reference>
<proteinExistence type="predicted"/>
<dbReference type="GO" id="GO:0005634">
    <property type="term" value="C:nucleus"/>
    <property type="evidence" value="ECO:0007669"/>
    <property type="project" value="TreeGrafter"/>
</dbReference>
<feature type="compositionally biased region" description="Pro residues" evidence="7">
    <location>
        <begin position="1104"/>
        <end position="1117"/>
    </location>
</feature>
<dbReference type="GO" id="GO:0004843">
    <property type="term" value="F:cysteine-type deubiquitinase activity"/>
    <property type="evidence" value="ECO:0007669"/>
    <property type="project" value="UniProtKB-EC"/>
</dbReference>
<sequence length="1117" mass="119484">MADLREESSVKLSGLAPLTADVTPEAMLSALHASASLGAARFSAGLAECTPLWHHPCFVDLMAETDPPPAPSEPSSAKGRAGLAVGGALLFVADALESIRPALDEETRRAAALAVAALRGGAQLSALVPVGLGPPSSKRGVAELHSALEAVVGKLRAVPVGGVAVLPAGWSAASCATLLLALRRVGEERWAIAVCSASAGLAYHPHFRQPLQVDDEVDPVLVLPDLYRGIAYSLPSADEGARLFYEVLLPFFAQQPLPAALMAHPPPAAFRRLPSRNGDPTRACAAVECMNALLLLGGAAEAEVKGVELLVCWQLVRSCVVQLGALAKLPQARRRRPSSPRLCSRHCGRVALQGSIGAGEAACLRASCRTLARKAAAQALLRSEADANWPQHGRRLADAAATVQECGRLAELLWARHAGFALNQARGDGTQSVGGGDCRGATSFPLFGRLLRDPPSVEHLAGEAPPAPTLRPVALTSVPDSVATVHEVVSALTSALHECTLLSNQEALVKNSACLRVALLQHLFISVIPLPLPLTHPQRASCCFWATEPMLHESQTQILRLLALLAQHHAAASLCLKLTRELDAARIVATACMAAIADAVLRKATEDTTSVLSDHYAGRTDGPVHPFGIDHDPFAIESETLKFTEPQLIVARGMCLDYFASLRQQVRDDHRLFTWGKPSEFGAGELRLVAQVCAHLGFPSDKPAAYLAGTNLDLIELFPELANFRDLLFLFKLFMCPALAMLPERRRWRPSDARLSWRLTKEEKVEVRAFGDQPLKAGIEQGSRMSTRWMPFFLGNKQQGPRTPLSRASPSELLGSKKLFTVEEDFLDLSTKELLDMQRDDGDDPTAKPPLASHDAELLLSYLTVPYLRIPLLLHFFADQQRMNALGSKRMQEVLESALFEPGAWQATEDRAVPAEVPVRSAEHRAQLLSTPLGLLMNELRLAPELVLEPLERLLAMALDMDTGAVGGASARIIFFVVRLAVRVESYVCFIQQHDDFWGAAPRAAAAEAEEAAEAAEAAGGGEAGGGEAGGEGADESRRRADSPEGARSDGEGAAPPQLIARRNSTPALATHLAHGGKEPGEHRTLRFSISDDADPPRRALPRPACPPPPPPPASSP</sequence>
<evidence type="ECO:0000313" key="8">
    <source>
        <dbReference type="EMBL" id="KAL1523488.1"/>
    </source>
</evidence>
<keyword evidence="4" id="KW-0833">Ubl conjugation pathway</keyword>
<dbReference type="GO" id="GO:0071947">
    <property type="term" value="P:protein deubiquitination involved in ubiquitin-dependent protein catabolic process"/>
    <property type="evidence" value="ECO:0007669"/>
    <property type="project" value="TreeGrafter"/>
</dbReference>
<dbReference type="EMBL" id="JBGBPQ010000006">
    <property type="protein sequence ID" value="KAL1523488.1"/>
    <property type="molecule type" value="Genomic_DNA"/>
</dbReference>
<dbReference type="PANTHER" id="PTHR13367:SF28">
    <property type="entry name" value="UBIQUITIN THIOESTERASE ZRANB1"/>
    <property type="match status" value="1"/>
</dbReference>
<keyword evidence="5" id="KW-0378">Hydrolase</keyword>
<feature type="compositionally biased region" description="Gly residues" evidence="7">
    <location>
        <begin position="1019"/>
        <end position="1032"/>
    </location>
</feature>
<keyword evidence="3" id="KW-0645">Protease</keyword>
<evidence type="ECO:0000256" key="3">
    <source>
        <dbReference type="ARBA" id="ARBA00022670"/>
    </source>
</evidence>
<dbReference type="EC" id="3.4.19.12" evidence="2"/>
<evidence type="ECO:0000313" key="9">
    <source>
        <dbReference type="Proteomes" id="UP001515480"/>
    </source>
</evidence>
<dbReference type="AlphaFoldDB" id="A0AB34JNN6"/>
<dbReference type="InterPro" id="IPR051346">
    <property type="entry name" value="OTU_Deubiquitinase"/>
</dbReference>
<dbReference type="Proteomes" id="UP001515480">
    <property type="component" value="Unassembled WGS sequence"/>
</dbReference>
<feature type="compositionally biased region" description="Basic and acidic residues" evidence="7">
    <location>
        <begin position="1035"/>
        <end position="1051"/>
    </location>
</feature>
<gene>
    <name evidence="8" type="ORF">AB1Y20_018426</name>
</gene>
<keyword evidence="6" id="KW-0788">Thiol protease</keyword>
<feature type="region of interest" description="Disordered" evidence="7">
    <location>
        <begin position="1009"/>
        <end position="1117"/>
    </location>
</feature>
<keyword evidence="9" id="KW-1185">Reference proteome</keyword>
<comment type="caution">
    <text evidence="8">The sequence shown here is derived from an EMBL/GenBank/DDBJ whole genome shotgun (WGS) entry which is preliminary data.</text>
</comment>